<keyword evidence="1" id="KW-0597">Phosphoprotein</keyword>
<evidence type="ECO:0000259" key="5">
    <source>
        <dbReference type="PROSITE" id="PS50102"/>
    </source>
</evidence>
<reference evidence="6 7" key="1">
    <citation type="submission" date="2022-01" db="EMBL/GenBank/DDBJ databases">
        <title>A chromosomal length assembly of Cordylochernes scorpioides.</title>
        <authorList>
            <person name="Zeh D."/>
            <person name="Zeh J."/>
        </authorList>
    </citation>
    <scope>NUCLEOTIDE SEQUENCE [LARGE SCALE GENOMIC DNA]</scope>
    <source>
        <strain evidence="6">IN4F17</strain>
        <tissue evidence="6">Whole Body</tissue>
    </source>
</reference>
<keyword evidence="7" id="KW-1185">Reference proteome</keyword>
<dbReference type="CDD" id="cd12284">
    <property type="entry name" value="RRM2_RBM23_RBM39"/>
    <property type="match status" value="1"/>
</dbReference>
<dbReference type="CDD" id="cd12283">
    <property type="entry name" value="RRM1_RBM39_like"/>
    <property type="match status" value="1"/>
</dbReference>
<dbReference type="Pfam" id="PF00076">
    <property type="entry name" value="RRM_1"/>
    <property type="match status" value="2"/>
</dbReference>
<dbReference type="CDD" id="cd12285">
    <property type="entry name" value="RRM3_RBM39_like"/>
    <property type="match status" value="1"/>
</dbReference>
<dbReference type="InterPro" id="IPR006509">
    <property type="entry name" value="RBM39_SF"/>
</dbReference>
<evidence type="ECO:0000256" key="1">
    <source>
        <dbReference type="ARBA" id="ARBA00022553"/>
    </source>
</evidence>
<feature type="domain" description="RRM" evidence="5">
    <location>
        <begin position="34"/>
        <end position="111"/>
    </location>
</feature>
<evidence type="ECO:0000313" key="7">
    <source>
        <dbReference type="Proteomes" id="UP001235939"/>
    </source>
</evidence>
<dbReference type="PANTHER" id="PTHR48036">
    <property type="entry name" value="SPLICING FACTOR (PAD-1), PUTATIVE (AFU_ORTHOLOGUE AFUA_1G15810)-RELATED"/>
    <property type="match status" value="1"/>
</dbReference>
<evidence type="ECO:0000256" key="2">
    <source>
        <dbReference type="ARBA" id="ARBA00022737"/>
    </source>
</evidence>
<gene>
    <name evidence="6" type="ORF">LAZ67_3005853</name>
</gene>
<dbReference type="Pfam" id="PF15519">
    <property type="entry name" value="RBM39linker"/>
    <property type="match status" value="1"/>
</dbReference>
<dbReference type="InterPro" id="IPR035979">
    <property type="entry name" value="RBD_domain_sf"/>
</dbReference>
<organism evidence="6 7">
    <name type="scientific">Cordylochernes scorpioides</name>
    <dbReference type="NCBI Taxonomy" id="51811"/>
    <lineage>
        <taxon>Eukaryota</taxon>
        <taxon>Metazoa</taxon>
        <taxon>Ecdysozoa</taxon>
        <taxon>Arthropoda</taxon>
        <taxon>Chelicerata</taxon>
        <taxon>Arachnida</taxon>
        <taxon>Pseudoscorpiones</taxon>
        <taxon>Cheliferoidea</taxon>
        <taxon>Chernetidae</taxon>
        <taxon>Cordylochernes</taxon>
    </lineage>
</organism>
<dbReference type="InterPro" id="IPR012677">
    <property type="entry name" value="Nucleotide-bd_a/b_plait_sf"/>
</dbReference>
<dbReference type="SUPFAM" id="SSF54928">
    <property type="entry name" value="RNA-binding domain, RBD"/>
    <property type="match status" value="2"/>
</dbReference>
<dbReference type="EMBL" id="CP092865">
    <property type="protein sequence ID" value="UYV65902.1"/>
    <property type="molecule type" value="Genomic_DNA"/>
</dbReference>
<dbReference type="NCBIfam" id="TIGR01622">
    <property type="entry name" value="SF-CC1"/>
    <property type="match status" value="1"/>
</dbReference>
<feature type="domain" description="RRM" evidence="5">
    <location>
        <begin position="133"/>
        <end position="222"/>
    </location>
</feature>
<evidence type="ECO:0000313" key="6">
    <source>
        <dbReference type="EMBL" id="UYV65902.1"/>
    </source>
</evidence>
<accession>A0ABY6KBQ5</accession>
<evidence type="ECO:0000256" key="4">
    <source>
        <dbReference type="PROSITE-ProRule" id="PRU00176"/>
    </source>
</evidence>
<dbReference type="InterPro" id="IPR000504">
    <property type="entry name" value="RRM_dom"/>
</dbReference>
<dbReference type="Proteomes" id="UP001235939">
    <property type="component" value="Chromosome 03"/>
</dbReference>
<dbReference type="InterPro" id="IPR029123">
    <property type="entry name" value="RBM39_linker"/>
</dbReference>
<dbReference type="PROSITE" id="PS50102">
    <property type="entry name" value="RRM"/>
    <property type="match status" value="2"/>
</dbReference>
<keyword evidence="2" id="KW-0677">Repeat</keyword>
<dbReference type="SMART" id="SM00360">
    <property type="entry name" value="RRM"/>
    <property type="match status" value="3"/>
</dbReference>
<sequence>ALLSHSCKTSSILGLSISPLYCRIDMSVEERDLRTVFVMQLANRVRTRDLVQFFSSCGKVNDVKIITDSKTKRSKGIAYIEFEEIESVNHALGLNGKKLLGVPIIVQPSQAEKNRSASGSSLGYLCRPNPGPMRLYVGSLHFNVTEAMLQELFGPFGPIDSIELLKDGETGRSRGYGFINIQRLSMVWCWQFCDAEHAKRAMDHLNGYELSGRPIRVGHVTEKTELLPPSHLDTDELDRNGIDLGPTGRLQLMAKLAEGTGLKIPQAALNALHGPVITPTSLTTPAAATQCLMLSNMFDRYGSKPSSWELEIRNDVIEECRRHGGALHVAVDKDSHGNVYVKCPSINVAVDVVKALHGRWFAGRIISAAFVPVINYHTLFTEAITATTPL</sequence>
<evidence type="ECO:0000256" key="3">
    <source>
        <dbReference type="ARBA" id="ARBA00022884"/>
    </source>
</evidence>
<dbReference type="Gene3D" id="3.30.70.330">
    <property type="match status" value="3"/>
</dbReference>
<keyword evidence="3 4" id="KW-0694">RNA-binding</keyword>
<proteinExistence type="predicted"/>
<feature type="non-terminal residue" evidence="6">
    <location>
        <position position="390"/>
    </location>
</feature>
<name>A0ABY6KBQ5_9ARAC</name>
<protein>
    <submittedName>
        <fullName evidence="6">RBM39</fullName>
    </submittedName>
</protein>